<evidence type="ECO:0000256" key="3">
    <source>
        <dbReference type="ARBA" id="ARBA00020515"/>
    </source>
</evidence>
<comment type="subunit">
    <text evidence="2 10">The complex is composed of two ATP-binding proteins (UgpC), two transmembrane proteins (UgpA and UgpE) and a solute-binding protein (UgpB).</text>
</comment>
<evidence type="ECO:0000256" key="4">
    <source>
        <dbReference type="ARBA" id="ARBA00022448"/>
    </source>
</evidence>
<dbReference type="PANTHER" id="PTHR43744:SF8">
    <property type="entry name" value="SN-GLYCEROL-3-PHOSPHATE TRANSPORT SYSTEM PERMEASE PROTEIN UGPE"/>
    <property type="match status" value="1"/>
</dbReference>
<evidence type="ECO:0000313" key="12">
    <source>
        <dbReference type="EMBL" id="SEG44583.1"/>
    </source>
</evidence>
<dbReference type="RefSeq" id="WP_103911198.1">
    <property type="nucleotide sequence ID" value="NZ_FNUZ01000004.1"/>
</dbReference>
<feature type="transmembrane region" description="Helical" evidence="9">
    <location>
        <begin position="24"/>
        <end position="45"/>
    </location>
</feature>
<dbReference type="Proteomes" id="UP000236752">
    <property type="component" value="Unassembled WGS sequence"/>
</dbReference>
<keyword evidence="5 10" id="KW-1003">Cell membrane</keyword>
<feature type="transmembrane region" description="Helical" evidence="9">
    <location>
        <begin position="92"/>
        <end position="115"/>
    </location>
</feature>
<gene>
    <name evidence="10" type="primary">ugpE</name>
    <name evidence="12" type="ORF">SAMN04488045_2892</name>
</gene>
<dbReference type="Pfam" id="PF00528">
    <property type="entry name" value="BPD_transp_1"/>
    <property type="match status" value="1"/>
</dbReference>
<evidence type="ECO:0000256" key="1">
    <source>
        <dbReference type="ARBA" id="ARBA00004651"/>
    </source>
</evidence>
<proteinExistence type="inferred from homology"/>
<feature type="transmembrane region" description="Helical" evidence="9">
    <location>
        <begin position="160"/>
        <end position="181"/>
    </location>
</feature>
<dbReference type="InterPro" id="IPR000515">
    <property type="entry name" value="MetI-like"/>
</dbReference>
<keyword evidence="4 9" id="KW-0813">Transport</keyword>
<evidence type="ECO:0000256" key="2">
    <source>
        <dbReference type="ARBA" id="ARBA00011557"/>
    </source>
</evidence>
<keyword evidence="6 9" id="KW-0812">Transmembrane</keyword>
<dbReference type="OrthoDB" id="9815445at2"/>
<feature type="transmembrane region" description="Helical" evidence="9">
    <location>
        <begin position="202"/>
        <end position="225"/>
    </location>
</feature>
<keyword evidence="8 9" id="KW-0472">Membrane</keyword>
<evidence type="ECO:0000256" key="6">
    <source>
        <dbReference type="ARBA" id="ARBA00022692"/>
    </source>
</evidence>
<comment type="similarity">
    <text evidence="9">Belongs to the binding-protein-dependent transport system permease family.</text>
</comment>
<protein>
    <recommendedName>
        <fullName evidence="3 10">sn-glycerol-3-phosphate transport system permease protein UgpE</fullName>
    </recommendedName>
</protein>
<dbReference type="GO" id="GO:0005886">
    <property type="term" value="C:plasma membrane"/>
    <property type="evidence" value="ECO:0007669"/>
    <property type="project" value="UniProtKB-SubCell"/>
</dbReference>
<comment type="subcellular location">
    <subcellularLocation>
        <location evidence="10">Cell inner membrane</location>
        <topology evidence="10">Multi-pass membrane protein</topology>
    </subcellularLocation>
    <subcellularLocation>
        <location evidence="1 9">Cell membrane</location>
        <topology evidence="1 9">Multi-pass membrane protein</topology>
    </subcellularLocation>
</comment>
<evidence type="ECO:0000256" key="5">
    <source>
        <dbReference type="ARBA" id="ARBA00022475"/>
    </source>
</evidence>
<keyword evidence="7 9" id="KW-1133">Transmembrane helix</keyword>
<evidence type="ECO:0000259" key="11">
    <source>
        <dbReference type="PROSITE" id="PS50928"/>
    </source>
</evidence>
<dbReference type="InterPro" id="IPR035906">
    <property type="entry name" value="MetI-like_sf"/>
</dbReference>
<name>A0A1H6A768_9RHOB</name>
<feature type="transmembrane region" description="Helical" evidence="9">
    <location>
        <begin position="269"/>
        <end position="290"/>
    </location>
</feature>
<evidence type="ECO:0000256" key="8">
    <source>
        <dbReference type="ARBA" id="ARBA00023136"/>
    </source>
</evidence>
<dbReference type="PANTHER" id="PTHR43744">
    <property type="entry name" value="ABC TRANSPORTER PERMEASE PROTEIN MG189-RELATED-RELATED"/>
    <property type="match status" value="1"/>
</dbReference>
<organism evidence="12 13">
    <name type="scientific">Thalassococcus halodurans</name>
    <dbReference type="NCBI Taxonomy" id="373675"/>
    <lineage>
        <taxon>Bacteria</taxon>
        <taxon>Pseudomonadati</taxon>
        <taxon>Pseudomonadota</taxon>
        <taxon>Alphaproteobacteria</taxon>
        <taxon>Rhodobacterales</taxon>
        <taxon>Roseobacteraceae</taxon>
        <taxon>Thalassococcus</taxon>
    </lineage>
</organism>
<sequence>MADTTHTSENTVARPRKSIKWGTVFDHTVLILGSLFMLVPILMVLQTVTTPDLETIKNGPGLTIGTELDDNFAKAMFQASGFSGENTGTSMLINSLILGVGFAVGKIVIGMMAAYAIVYFRLRFATFAFWLIFTTLLLPLEVRILPSYEIVQQLGMLNTYSGLIIPLVASATATFFFRQFFRSVPNELVEAARIDGAGPVKFFIDILVPLSQTMIAAMFIIMFVYGWNQYLWPTMITTDEDMYTLVRGIKQITQDLEGTNVPEYGRANMLALIAILPPVLIVIFFQSWFVKGLTESDK</sequence>
<dbReference type="PROSITE" id="PS50928">
    <property type="entry name" value="ABC_TM1"/>
    <property type="match status" value="1"/>
</dbReference>
<reference evidence="12 13" key="1">
    <citation type="submission" date="2016-10" db="EMBL/GenBank/DDBJ databases">
        <authorList>
            <person name="de Groot N.N."/>
        </authorList>
    </citation>
    <scope>NUCLEOTIDE SEQUENCE [LARGE SCALE GENOMIC DNA]</scope>
    <source>
        <strain evidence="12 13">DSM 26915</strain>
    </source>
</reference>
<dbReference type="EMBL" id="FNUZ01000004">
    <property type="protein sequence ID" value="SEG44583.1"/>
    <property type="molecule type" value="Genomic_DNA"/>
</dbReference>
<evidence type="ECO:0000256" key="7">
    <source>
        <dbReference type="ARBA" id="ARBA00022989"/>
    </source>
</evidence>
<evidence type="ECO:0000256" key="9">
    <source>
        <dbReference type="RuleBase" id="RU363032"/>
    </source>
</evidence>
<keyword evidence="10" id="KW-0997">Cell inner membrane</keyword>
<accession>A0A1H6A768</accession>
<comment type="function">
    <text evidence="10">Part of the ABC transporter complex UgpBAEC involved in sn-glycerol-3-phosphate (G3P) import. Probably responsible for the translocation of the substrate across the membrane.</text>
</comment>
<dbReference type="SUPFAM" id="SSF161098">
    <property type="entry name" value="MetI-like"/>
    <property type="match status" value="1"/>
</dbReference>
<dbReference type="Gene3D" id="1.10.3720.10">
    <property type="entry name" value="MetI-like"/>
    <property type="match status" value="1"/>
</dbReference>
<evidence type="ECO:0000313" key="13">
    <source>
        <dbReference type="Proteomes" id="UP000236752"/>
    </source>
</evidence>
<evidence type="ECO:0000256" key="10">
    <source>
        <dbReference type="RuleBase" id="RU363056"/>
    </source>
</evidence>
<dbReference type="AlphaFoldDB" id="A0A1H6A768"/>
<feature type="domain" description="ABC transmembrane type-1" evidence="11">
    <location>
        <begin position="92"/>
        <end position="285"/>
    </location>
</feature>
<feature type="transmembrane region" description="Helical" evidence="9">
    <location>
        <begin position="122"/>
        <end position="140"/>
    </location>
</feature>
<dbReference type="GO" id="GO:0055085">
    <property type="term" value="P:transmembrane transport"/>
    <property type="evidence" value="ECO:0007669"/>
    <property type="project" value="InterPro"/>
</dbReference>
<keyword evidence="13" id="KW-1185">Reference proteome</keyword>
<dbReference type="CDD" id="cd06261">
    <property type="entry name" value="TM_PBP2"/>
    <property type="match status" value="1"/>
</dbReference>